<dbReference type="AlphaFoldDB" id="A0A0E9TMY2"/>
<evidence type="ECO:0000313" key="1">
    <source>
        <dbReference type="EMBL" id="JAH54103.1"/>
    </source>
</evidence>
<protein>
    <submittedName>
        <fullName evidence="1">Uncharacterized protein</fullName>
    </submittedName>
</protein>
<accession>A0A0E9TMY2</accession>
<sequence>MKLRVFFLNLVFISTVPTMSI</sequence>
<reference evidence="1" key="1">
    <citation type="submission" date="2014-11" db="EMBL/GenBank/DDBJ databases">
        <authorList>
            <person name="Amaro Gonzalez C."/>
        </authorList>
    </citation>
    <scope>NUCLEOTIDE SEQUENCE</scope>
</reference>
<reference evidence="1" key="2">
    <citation type="journal article" date="2015" name="Fish Shellfish Immunol.">
        <title>Early steps in the European eel (Anguilla anguilla)-Vibrio vulnificus interaction in the gills: Role of the RtxA13 toxin.</title>
        <authorList>
            <person name="Callol A."/>
            <person name="Pajuelo D."/>
            <person name="Ebbesson L."/>
            <person name="Teles M."/>
            <person name="MacKenzie S."/>
            <person name="Amaro C."/>
        </authorList>
    </citation>
    <scope>NUCLEOTIDE SEQUENCE</scope>
</reference>
<name>A0A0E9TMY2_ANGAN</name>
<proteinExistence type="predicted"/>
<organism evidence="1">
    <name type="scientific">Anguilla anguilla</name>
    <name type="common">European freshwater eel</name>
    <name type="synonym">Muraena anguilla</name>
    <dbReference type="NCBI Taxonomy" id="7936"/>
    <lineage>
        <taxon>Eukaryota</taxon>
        <taxon>Metazoa</taxon>
        <taxon>Chordata</taxon>
        <taxon>Craniata</taxon>
        <taxon>Vertebrata</taxon>
        <taxon>Euteleostomi</taxon>
        <taxon>Actinopterygii</taxon>
        <taxon>Neopterygii</taxon>
        <taxon>Teleostei</taxon>
        <taxon>Anguilliformes</taxon>
        <taxon>Anguillidae</taxon>
        <taxon>Anguilla</taxon>
    </lineage>
</organism>
<dbReference type="EMBL" id="GBXM01054474">
    <property type="protein sequence ID" value="JAH54103.1"/>
    <property type="molecule type" value="Transcribed_RNA"/>
</dbReference>